<dbReference type="PANTHER" id="PTHR37820">
    <property type="entry name" value="CELL DIVISION PROTEIN DIVIB"/>
    <property type="match status" value="1"/>
</dbReference>
<keyword evidence="4 9" id="KW-0812">Transmembrane</keyword>
<dbReference type="InterPro" id="IPR034746">
    <property type="entry name" value="POTRA"/>
</dbReference>
<comment type="subcellular location">
    <subcellularLocation>
        <location evidence="1">Membrane</location>
    </subcellularLocation>
</comment>
<sequence length="249" mass="26418">MSRRRTAEPDRARRTRPSAASSPRRWPLIGSVIALVVVVGGLVAIAYFTPLMSVRSVEVTGATAIDAGEVLRTAQVPEGSPLLQVDTAEIANRVSALPEIESVNVSRKYPSTLTIAVTERTPVVTVEQSGRIGVMDRLGMVYLTFGSAKDLPKALQGLPALQMTDPSAANPTTRAALTVVQDLPDWLASRVVAVAADSPSDITLRLKSGKKAVWGDAGRTADKAEALRSLLIVDGQQYNVSSPEYASVS</sequence>
<evidence type="ECO:0000256" key="1">
    <source>
        <dbReference type="ARBA" id="ARBA00004370"/>
    </source>
</evidence>
<evidence type="ECO:0000256" key="3">
    <source>
        <dbReference type="ARBA" id="ARBA00022618"/>
    </source>
</evidence>
<reference evidence="11 12" key="1">
    <citation type="journal article" date="2019" name="Int. J. Syst. Evol. Microbiol.">
        <title>The Global Catalogue of Microorganisms (GCM) 10K type strain sequencing project: providing services to taxonomists for standard genome sequencing and annotation.</title>
        <authorList>
            <consortium name="The Broad Institute Genomics Platform"/>
            <consortium name="The Broad Institute Genome Sequencing Center for Infectious Disease"/>
            <person name="Wu L."/>
            <person name="Ma J."/>
        </authorList>
    </citation>
    <scope>NUCLEOTIDE SEQUENCE [LARGE SCALE GENOMIC DNA]</scope>
    <source>
        <strain evidence="11 12">JCM 16227</strain>
    </source>
</reference>
<keyword evidence="7" id="KW-0131">Cell cycle</keyword>
<dbReference type="Pfam" id="PF08478">
    <property type="entry name" value="POTRA_1"/>
    <property type="match status" value="1"/>
</dbReference>
<feature type="compositionally biased region" description="Basic and acidic residues" evidence="8">
    <location>
        <begin position="1"/>
        <end position="12"/>
    </location>
</feature>
<evidence type="ECO:0000313" key="12">
    <source>
        <dbReference type="Proteomes" id="UP001501170"/>
    </source>
</evidence>
<keyword evidence="6 9" id="KW-0472">Membrane</keyword>
<evidence type="ECO:0000256" key="2">
    <source>
        <dbReference type="ARBA" id="ARBA00022475"/>
    </source>
</evidence>
<dbReference type="PROSITE" id="PS51779">
    <property type="entry name" value="POTRA"/>
    <property type="match status" value="1"/>
</dbReference>
<dbReference type="InterPro" id="IPR050487">
    <property type="entry name" value="FtsQ_DivIB"/>
</dbReference>
<gene>
    <name evidence="11" type="ORF">GCM10009855_19230</name>
</gene>
<evidence type="ECO:0000256" key="5">
    <source>
        <dbReference type="ARBA" id="ARBA00022989"/>
    </source>
</evidence>
<name>A0ABN3HG15_9ACTN</name>
<evidence type="ECO:0000259" key="10">
    <source>
        <dbReference type="PROSITE" id="PS51779"/>
    </source>
</evidence>
<evidence type="ECO:0000256" key="4">
    <source>
        <dbReference type="ARBA" id="ARBA00022692"/>
    </source>
</evidence>
<evidence type="ECO:0000256" key="9">
    <source>
        <dbReference type="SAM" id="Phobius"/>
    </source>
</evidence>
<evidence type="ECO:0000313" key="11">
    <source>
        <dbReference type="EMBL" id="GAA2379285.1"/>
    </source>
</evidence>
<dbReference type="Pfam" id="PF03799">
    <property type="entry name" value="FtsQ_DivIB_C"/>
    <property type="match status" value="1"/>
</dbReference>
<organism evidence="11 12">
    <name type="scientific">Gordonia cholesterolivorans</name>
    <dbReference type="NCBI Taxonomy" id="559625"/>
    <lineage>
        <taxon>Bacteria</taxon>
        <taxon>Bacillati</taxon>
        <taxon>Actinomycetota</taxon>
        <taxon>Actinomycetes</taxon>
        <taxon>Mycobacteriales</taxon>
        <taxon>Gordoniaceae</taxon>
        <taxon>Gordonia</taxon>
    </lineage>
</organism>
<feature type="transmembrane region" description="Helical" evidence="9">
    <location>
        <begin position="26"/>
        <end position="48"/>
    </location>
</feature>
<keyword evidence="12" id="KW-1185">Reference proteome</keyword>
<keyword evidence="2" id="KW-1003">Cell membrane</keyword>
<accession>A0ABN3HG15</accession>
<evidence type="ECO:0000256" key="7">
    <source>
        <dbReference type="ARBA" id="ARBA00023306"/>
    </source>
</evidence>
<dbReference type="InterPro" id="IPR005548">
    <property type="entry name" value="Cell_div_FtsQ/DivIB_C"/>
</dbReference>
<dbReference type="PANTHER" id="PTHR37820:SF1">
    <property type="entry name" value="CELL DIVISION PROTEIN FTSQ"/>
    <property type="match status" value="1"/>
</dbReference>
<comment type="caution">
    <text evidence="11">The sequence shown here is derived from an EMBL/GenBank/DDBJ whole genome shotgun (WGS) entry which is preliminary data.</text>
</comment>
<feature type="domain" description="POTRA" evidence="10">
    <location>
        <begin position="52"/>
        <end position="120"/>
    </location>
</feature>
<dbReference type="InterPro" id="IPR013685">
    <property type="entry name" value="POTRA_FtsQ_type"/>
</dbReference>
<dbReference type="RefSeq" id="WP_052692379.1">
    <property type="nucleotide sequence ID" value="NZ_BAAARB010000008.1"/>
</dbReference>
<dbReference type="Proteomes" id="UP001501170">
    <property type="component" value="Unassembled WGS sequence"/>
</dbReference>
<keyword evidence="3" id="KW-0132">Cell division</keyword>
<feature type="region of interest" description="Disordered" evidence="8">
    <location>
        <begin position="1"/>
        <end position="23"/>
    </location>
</feature>
<keyword evidence="5 9" id="KW-1133">Transmembrane helix</keyword>
<dbReference type="EMBL" id="BAAARB010000008">
    <property type="protein sequence ID" value="GAA2379285.1"/>
    <property type="molecule type" value="Genomic_DNA"/>
</dbReference>
<evidence type="ECO:0000256" key="8">
    <source>
        <dbReference type="SAM" id="MobiDB-lite"/>
    </source>
</evidence>
<dbReference type="Gene3D" id="3.10.20.310">
    <property type="entry name" value="membrane protein fhac"/>
    <property type="match status" value="1"/>
</dbReference>
<proteinExistence type="predicted"/>
<evidence type="ECO:0000256" key="6">
    <source>
        <dbReference type="ARBA" id="ARBA00023136"/>
    </source>
</evidence>
<protein>
    <recommendedName>
        <fullName evidence="10">POTRA domain-containing protein</fullName>
    </recommendedName>
</protein>